<reference evidence="3 4" key="1">
    <citation type="submission" date="2019-02" db="EMBL/GenBank/DDBJ databases">
        <title>Kribbella capetownensis sp. nov. and Kribbella speibonae sp. nov., isolated from soil.</title>
        <authorList>
            <person name="Curtis S.M."/>
            <person name="Norton I."/>
            <person name="Everest G.J."/>
            <person name="Meyers P.R."/>
        </authorList>
    </citation>
    <scope>NUCLEOTIDE SEQUENCE [LARGE SCALE GENOMIC DNA]</scope>
    <source>
        <strain evidence="3 4">NRRL B-24813</strain>
    </source>
</reference>
<comment type="caution">
    <text evidence="3">The sequence shown here is derived from an EMBL/GenBank/DDBJ whole genome shotgun (WGS) entry which is preliminary data.</text>
</comment>
<evidence type="ECO:0000256" key="1">
    <source>
        <dbReference type="SAM" id="Phobius"/>
    </source>
</evidence>
<evidence type="ECO:0000313" key="4">
    <source>
        <dbReference type="Proteomes" id="UP000291144"/>
    </source>
</evidence>
<dbReference type="Proteomes" id="UP000291144">
    <property type="component" value="Unassembled WGS sequence"/>
</dbReference>
<feature type="transmembrane region" description="Helical" evidence="1">
    <location>
        <begin position="92"/>
        <end position="114"/>
    </location>
</feature>
<sequence>MTIPHKPTDLGIGRPIATYDNYADAQRAVDYLSDNGFPVEHLTIVGSDLRQVERVLGRMTSWKAALTGAGTGAWFGALVGLLLALFAESGTAVLVIIGWCLLAGAVFGAIWGWLAHLLTFGQRDFSAVGLTVATRFDVYCTPEEAPRAIDMLARMPAAPSKS</sequence>
<keyword evidence="1" id="KW-0472">Membrane</keyword>
<dbReference type="InterPro" id="IPR025889">
    <property type="entry name" value="GSP17M-like_dom"/>
</dbReference>
<gene>
    <name evidence="3" type="ORF">E0H73_41790</name>
</gene>
<protein>
    <recommendedName>
        <fullName evidence="2">General stress protein 17M-like domain-containing protein</fullName>
    </recommendedName>
</protein>
<feature type="transmembrane region" description="Helical" evidence="1">
    <location>
        <begin position="64"/>
        <end position="86"/>
    </location>
</feature>
<proteinExistence type="predicted"/>
<dbReference type="Pfam" id="PF11181">
    <property type="entry name" value="YflT"/>
    <property type="match status" value="1"/>
</dbReference>
<dbReference type="RefSeq" id="WP_131366194.1">
    <property type="nucleotide sequence ID" value="NZ_SJKB01000025.1"/>
</dbReference>
<keyword evidence="1" id="KW-1133">Transmembrane helix</keyword>
<keyword evidence="1" id="KW-0812">Transmembrane</keyword>
<evidence type="ECO:0000259" key="2">
    <source>
        <dbReference type="Pfam" id="PF11181"/>
    </source>
</evidence>
<dbReference type="AlphaFoldDB" id="A0A4R0JYD7"/>
<feature type="domain" description="General stress protein 17M-like" evidence="2">
    <location>
        <begin position="16"/>
        <end position="89"/>
    </location>
</feature>
<accession>A0A4R0JYD7</accession>
<evidence type="ECO:0000313" key="3">
    <source>
        <dbReference type="EMBL" id="TCC50366.1"/>
    </source>
</evidence>
<keyword evidence="4" id="KW-1185">Reference proteome</keyword>
<name>A0A4R0JYD7_9ACTN</name>
<dbReference type="OrthoDB" id="3381462at2"/>
<organism evidence="3 4">
    <name type="scientific">Kribbella pittospori</name>
    <dbReference type="NCBI Taxonomy" id="722689"/>
    <lineage>
        <taxon>Bacteria</taxon>
        <taxon>Bacillati</taxon>
        <taxon>Actinomycetota</taxon>
        <taxon>Actinomycetes</taxon>
        <taxon>Propionibacteriales</taxon>
        <taxon>Kribbellaceae</taxon>
        <taxon>Kribbella</taxon>
    </lineage>
</organism>
<dbReference type="EMBL" id="SJKB01000025">
    <property type="protein sequence ID" value="TCC50366.1"/>
    <property type="molecule type" value="Genomic_DNA"/>
</dbReference>